<dbReference type="InterPro" id="IPR044946">
    <property type="entry name" value="Restrct_endonuc_typeI_TRD_sf"/>
</dbReference>
<feature type="domain" description="Type I restriction modification DNA specificity" evidence="4">
    <location>
        <begin position="245"/>
        <end position="416"/>
    </location>
</feature>
<accession>A0ABX8VXL8</accession>
<keyword evidence="5" id="KW-0378">Hydrolase</keyword>
<dbReference type="RefSeq" id="WP_220176865.1">
    <property type="nucleotide sequence ID" value="NZ_CP040817.1"/>
</dbReference>
<dbReference type="SUPFAM" id="SSF116734">
    <property type="entry name" value="DNA methylase specificity domain"/>
    <property type="match status" value="2"/>
</dbReference>
<evidence type="ECO:0000313" key="5">
    <source>
        <dbReference type="EMBL" id="QYM92527.1"/>
    </source>
</evidence>
<dbReference type="Pfam" id="PF01420">
    <property type="entry name" value="Methylase_S"/>
    <property type="match status" value="2"/>
</dbReference>
<dbReference type="InterPro" id="IPR052021">
    <property type="entry name" value="Type-I_RS_S_subunit"/>
</dbReference>
<evidence type="ECO:0000256" key="3">
    <source>
        <dbReference type="ARBA" id="ARBA00023125"/>
    </source>
</evidence>
<keyword evidence="5" id="KW-0540">Nuclease</keyword>
<evidence type="ECO:0000313" key="6">
    <source>
        <dbReference type="Proteomes" id="UP000824976"/>
    </source>
</evidence>
<dbReference type="Gene3D" id="1.10.287.1120">
    <property type="entry name" value="Bipartite methylase S protein"/>
    <property type="match status" value="1"/>
</dbReference>
<dbReference type="GO" id="GO:0004519">
    <property type="term" value="F:endonuclease activity"/>
    <property type="evidence" value="ECO:0007669"/>
    <property type="project" value="UniProtKB-KW"/>
</dbReference>
<dbReference type="Proteomes" id="UP000824976">
    <property type="component" value="Chromosome"/>
</dbReference>
<dbReference type="InterPro" id="IPR000055">
    <property type="entry name" value="Restrct_endonuc_typeI_TRD"/>
</dbReference>
<protein>
    <submittedName>
        <fullName evidence="5">Restriction endonuclease subunit S</fullName>
    </submittedName>
</protein>
<feature type="domain" description="Type I restriction modification DNA specificity" evidence="4">
    <location>
        <begin position="22"/>
        <end position="206"/>
    </location>
</feature>
<dbReference type="EMBL" id="CP040817">
    <property type="protein sequence ID" value="QYM92527.1"/>
    <property type="molecule type" value="Genomic_DNA"/>
</dbReference>
<keyword evidence="5" id="KW-0255">Endonuclease</keyword>
<keyword evidence="3" id="KW-0238">DNA-binding</keyword>
<proteinExistence type="inferred from homology"/>
<dbReference type="PANTHER" id="PTHR30408:SF12">
    <property type="entry name" value="TYPE I RESTRICTION ENZYME MJAVIII SPECIFICITY SUBUNIT"/>
    <property type="match status" value="1"/>
</dbReference>
<evidence type="ECO:0000259" key="4">
    <source>
        <dbReference type="Pfam" id="PF01420"/>
    </source>
</evidence>
<evidence type="ECO:0000256" key="2">
    <source>
        <dbReference type="ARBA" id="ARBA00022747"/>
    </source>
</evidence>
<dbReference type="Gene3D" id="3.90.220.20">
    <property type="entry name" value="DNA methylase specificity domains"/>
    <property type="match status" value="2"/>
</dbReference>
<keyword evidence="6" id="KW-1185">Reference proteome</keyword>
<comment type="similarity">
    <text evidence="1">Belongs to the type-I restriction system S methylase family.</text>
</comment>
<dbReference type="PANTHER" id="PTHR30408">
    <property type="entry name" value="TYPE-1 RESTRICTION ENZYME ECOKI SPECIFICITY PROTEIN"/>
    <property type="match status" value="1"/>
</dbReference>
<gene>
    <name evidence="5" type="ORF">FGI21_11935</name>
</gene>
<name>A0ABX8VXL8_9GAMM</name>
<reference evidence="5 6" key="1">
    <citation type="submission" date="2019-06" db="EMBL/GenBank/DDBJ databases">
        <title>Complete genome of Dickeya zeae PL65.</title>
        <authorList>
            <person name="Boluk G."/>
            <person name="Arif M."/>
        </authorList>
    </citation>
    <scope>NUCLEOTIDE SEQUENCE [LARGE SCALE GENOMIC DNA]</scope>
    <source>
        <strain evidence="5 6">PL65</strain>
    </source>
</reference>
<sequence>MAKYKAYPEYKDPGVEWLGKIPDHWHLSKLRYMFTFGKGLTITKENLQDEGIPCVNYGEVHSKYGFEIDPQHHPLKFVSEAYLKHNTSSLLIKGDVVFADTSEDIEGSGNFTQLISSVTTFAGYHTIIARPFKRNNSRFYAYLLDCKELRTQIRHAVKGVKVFSITQAILRNISIWLPSENEQRKIAAFLDHETAKIDNLIGKQQQLIELLKEKRQAVISHAVTKGLNPDVPMKDSGVEWLGEVPEHWVSVRVKQISSFITSGPRGWSDFITDEGREIFLQSGDLNNELGLQLDKAKRVSPPKNAEGVRTKLVAGDVVVCITGANTGRVAIVPELSQSTYINQHLSLIRPNTSIINSAFLGYSLASSVGRSFFDVAQYGLKEGLSLGNVSEAPLALPPKHEQDVIVKYLESIRNNYDNLSRLSTIQIELLKERRTALISAAVTGKIDVRDWVAPDSSEIANIEESPEVNA</sequence>
<evidence type="ECO:0000256" key="1">
    <source>
        <dbReference type="ARBA" id="ARBA00010923"/>
    </source>
</evidence>
<organism evidence="5 6">
    <name type="scientific">Dickeya zeae</name>
    <dbReference type="NCBI Taxonomy" id="204042"/>
    <lineage>
        <taxon>Bacteria</taxon>
        <taxon>Pseudomonadati</taxon>
        <taxon>Pseudomonadota</taxon>
        <taxon>Gammaproteobacteria</taxon>
        <taxon>Enterobacterales</taxon>
        <taxon>Pectobacteriaceae</taxon>
        <taxon>Dickeya</taxon>
    </lineage>
</organism>
<keyword evidence="2" id="KW-0680">Restriction system</keyword>